<dbReference type="Proteomes" id="UP000268162">
    <property type="component" value="Unassembled WGS sequence"/>
</dbReference>
<dbReference type="GO" id="GO:0003712">
    <property type="term" value="F:transcription coregulator activity"/>
    <property type="evidence" value="ECO:0007669"/>
    <property type="project" value="InterPro"/>
</dbReference>
<evidence type="ECO:0000256" key="3">
    <source>
        <dbReference type="ARBA" id="ARBA00020637"/>
    </source>
</evidence>
<evidence type="ECO:0000256" key="2">
    <source>
        <dbReference type="ARBA" id="ARBA00005716"/>
    </source>
</evidence>
<reference evidence="11" key="1">
    <citation type="journal article" date="2018" name="Nat. Microbiol.">
        <title>Leveraging single-cell genomics to expand the fungal tree of life.</title>
        <authorList>
            <person name="Ahrendt S.R."/>
            <person name="Quandt C.A."/>
            <person name="Ciobanu D."/>
            <person name="Clum A."/>
            <person name="Salamov A."/>
            <person name="Andreopoulos B."/>
            <person name="Cheng J.F."/>
            <person name="Woyke T."/>
            <person name="Pelin A."/>
            <person name="Henrissat B."/>
            <person name="Reynolds N.K."/>
            <person name="Benny G.L."/>
            <person name="Smith M.E."/>
            <person name="James T.Y."/>
            <person name="Grigoriev I.V."/>
        </authorList>
    </citation>
    <scope>NUCLEOTIDE SEQUENCE [LARGE SCALE GENOMIC DNA]</scope>
    <source>
        <strain evidence="11">RSA 468</strain>
    </source>
</reference>
<protein>
    <recommendedName>
        <fullName evidence="3 9">Mediator of RNA polymerase II transcription subunit 8</fullName>
    </recommendedName>
    <alternativeName>
        <fullName evidence="8 9">Mediator complex subunit 8</fullName>
    </alternativeName>
</protein>
<keyword evidence="4 9" id="KW-0805">Transcription regulation</keyword>
<dbReference type="Gene3D" id="1.20.58.1710">
    <property type="match status" value="1"/>
</dbReference>
<name>A0A4P9ZMT7_9FUNG</name>
<dbReference type="GO" id="GO:0006357">
    <property type="term" value="P:regulation of transcription by RNA polymerase II"/>
    <property type="evidence" value="ECO:0007669"/>
    <property type="project" value="InterPro"/>
</dbReference>
<dbReference type="AlphaFoldDB" id="A0A4P9ZMT7"/>
<dbReference type="GO" id="GO:0070847">
    <property type="term" value="C:core mediator complex"/>
    <property type="evidence" value="ECO:0007669"/>
    <property type="project" value="TreeGrafter"/>
</dbReference>
<evidence type="ECO:0000256" key="5">
    <source>
        <dbReference type="ARBA" id="ARBA00023159"/>
    </source>
</evidence>
<keyword evidence="11" id="KW-1185">Reference proteome</keyword>
<comment type="subcellular location">
    <subcellularLocation>
        <location evidence="1 9">Nucleus</location>
    </subcellularLocation>
</comment>
<accession>A0A4P9ZMT7</accession>
<evidence type="ECO:0000256" key="4">
    <source>
        <dbReference type="ARBA" id="ARBA00023015"/>
    </source>
</evidence>
<dbReference type="InterPro" id="IPR019364">
    <property type="entry name" value="Mediatior_Med8_fun/met"/>
</dbReference>
<gene>
    <name evidence="9" type="primary">MED8</name>
    <name evidence="10" type="ORF">BJ085DRAFT_34404</name>
</gene>
<keyword evidence="6 9" id="KW-0804">Transcription</keyword>
<dbReference type="Pfam" id="PF10232">
    <property type="entry name" value="Med8"/>
    <property type="match status" value="1"/>
</dbReference>
<keyword evidence="7 9" id="KW-0539">Nucleus</keyword>
<dbReference type="OrthoDB" id="5568181at2759"/>
<dbReference type="GO" id="GO:0016592">
    <property type="term" value="C:mediator complex"/>
    <property type="evidence" value="ECO:0007669"/>
    <property type="project" value="InterPro"/>
</dbReference>
<evidence type="ECO:0000256" key="6">
    <source>
        <dbReference type="ARBA" id="ARBA00023163"/>
    </source>
</evidence>
<comment type="function">
    <text evidence="9">Component of the Mediator complex, a coactivator involved in the regulated transcription of nearly all RNA polymerase II-dependent genes. Mediator functions as a bridge to convey information from gene-specific regulatory proteins to the basal RNA polymerase II transcription machinery. Mediator is recruited to promoters by direct interactions with regulatory proteins and serves as a scaffold for the assembly of a functional preinitiation complex with RNA polymerase II and the general transcription factors.</text>
</comment>
<dbReference type="GO" id="GO:0000978">
    <property type="term" value="F:RNA polymerase II cis-regulatory region sequence-specific DNA binding"/>
    <property type="evidence" value="ECO:0007669"/>
    <property type="project" value="TreeGrafter"/>
</dbReference>
<evidence type="ECO:0000256" key="8">
    <source>
        <dbReference type="ARBA" id="ARBA00031261"/>
    </source>
</evidence>
<sequence length="229" mass="25722">MDPFHDNAKQIIELESLRTKLQQLKESFVPFLQVTDPHYPYPVPWPEVLNKFNILVARFVSLSRVLGDQPSSSLRKLVLHPNEPVGSDQEQQIMSILLRTKPIPEVENAQRGLVKEVDSTDLAGIQAAIQAKRQVSNPQVEELKAWKSKAEAHDTVCLSAEQCLKRYLEEYRSRLKLRIVDEATENAPGIDNHTPGSGPTLASNQIGLMKETASDLEKLMMFISTGVKI</sequence>
<dbReference type="PANTHER" id="PTHR13074">
    <property type="entry name" value="MEDIATOR OF RNA POLYMERASE II TRANSCRIPTION SUBUNIT 8"/>
    <property type="match status" value="1"/>
</dbReference>
<keyword evidence="5 9" id="KW-0010">Activator</keyword>
<organism evidence="10 11">
    <name type="scientific">Dimargaris cristalligena</name>
    <dbReference type="NCBI Taxonomy" id="215637"/>
    <lineage>
        <taxon>Eukaryota</taxon>
        <taxon>Fungi</taxon>
        <taxon>Fungi incertae sedis</taxon>
        <taxon>Zoopagomycota</taxon>
        <taxon>Kickxellomycotina</taxon>
        <taxon>Dimargaritomycetes</taxon>
        <taxon>Dimargaritales</taxon>
        <taxon>Dimargaritaceae</taxon>
        <taxon>Dimargaris</taxon>
    </lineage>
</organism>
<dbReference type="PANTHER" id="PTHR13074:SF9">
    <property type="entry name" value="MEDIATOR OF RNA POLYMERASE II TRANSCRIPTION SUBUNIT 8"/>
    <property type="match status" value="1"/>
</dbReference>
<evidence type="ECO:0000313" key="11">
    <source>
        <dbReference type="Proteomes" id="UP000268162"/>
    </source>
</evidence>
<proteinExistence type="inferred from homology"/>
<evidence type="ECO:0000256" key="9">
    <source>
        <dbReference type="RuleBase" id="RU364144"/>
    </source>
</evidence>
<dbReference type="EMBL" id="ML003136">
    <property type="protein sequence ID" value="RKP34607.1"/>
    <property type="molecule type" value="Genomic_DNA"/>
</dbReference>
<comment type="subunit">
    <text evidence="9">Component of the Mediator complex.</text>
</comment>
<evidence type="ECO:0000313" key="10">
    <source>
        <dbReference type="EMBL" id="RKP34607.1"/>
    </source>
</evidence>
<evidence type="ECO:0000256" key="1">
    <source>
        <dbReference type="ARBA" id="ARBA00004123"/>
    </source>
</evidence>
<comment type="similarity">
    <text evidence="2 9">Belongs to the Mediator complex subunit 8 family.</text>
</comment>
<evidence type="ECO:0000256" key="7">
    <source>
        <dbReference type="ARBA" id="ARBA00023242"/>
    </source>
</evidence>